<protein>
    <submittedName>
        <fullName evidence="1">Uncharacterized protein</fullName>
    </submittedName>
</protein>
<proteinExistence type="predicted"/>
<dbReference type="EMBL" id="CP074694">
    <property type="protein sequence ID" value="QVL31652.1"/>
    <property type="molecule type" value="Genomic_DNA"/>
</dbReference>
<keyword evidence="2" id="KW-1185">Reference proteome</keyword>
<dbReference type="AlphaFoldDB" id="A0A8E6B5C3"/>
<dbReference type="Proteomes" id="UP000676194">
    <property type="component" value="Chromosome"/>
</dbReference>
<name>A0A8E6B5C3_9BACT</name>
<gene>
    <name evidence="1" type="ORF">KIH39_22845</name>
</gene>
<accession>A0A8E6B5C3</accession>
<evidence type="ECO:0000313" key="2">
    <source>
        <dbReference type="Proteomes" id="UP000676194"/>
    </source>
</evidence>
<reference evidence="1" key="1">
    <citation type="submission" date="2021-05" db="EMBL/GenBank/DDBJ databases">
        <title>Complete genome sequence of the cellulolytic planctomycete Telmatocola sphagniphila SP2T and characterization of the first cellulase from planctomycetes.</title>
        <authorList>
            <person name="Rakitin A.L."/>
            <person name="Beletsky A.V."/>
            <person name="Naumoff D.G."/>
            <person name="Kulichevskaya I.S."/>
            <person name="Mardanov A.V."/>
            <person name="Ravin N.V."/>
            <person name="Dedysh S.N."/>
        </authorList>
    </citation>
    <scope>NUCLEOTIDE SEQUENCE</scope>
    <source>
        <strain evidence="1">SP2T</strain>
    </source>
</reference>
<evidence type="ECO:0000313" key="1">
    <source>
        <dbReference type="EMBL" id="QVL31652.1"/>
    </source>
</evidence>
<organism evidence="1 2">
    <name type="scientific">Telmatocola sphagniphila</name>
    <dbReference type="NCBI Taxonomy" id="1123043"/>
    <lineage>
        <taxon>Bacteria</taxon>
        <taxon>Pseudomonadati</taxon>
        <taxon>Planctomycetota</taxon>
        <taxon>Planctomycetia</taxon>
        <taxon>Gemmatales</taxon>
        <taxon>Gemmataceae</taxon>
    </lineage>
</organism>
<dbReference type="RefSeq" id="WP_213495757.1">
    <property type="nucleotide sequence ID" value="NZ_CP074694.1"/>
</dbReference>
<dbReference type="KEGG" id="tsph:KIH39_22845"/>
<sequence length="49" mass="5345">MPFAHDARKGGGISSLSIEKEKEKKLTSNSELGLLSIWNGQFFVVYCGA</sequence>